<name>A0ABV7J4G7_9GAMM</name>
<keyword evidence="4" id="KW-1185">Reference proteome</keyword>
<dbReference type="PANTHER" id="PTHR38036:SF1">
    <property type="entry name" value="UPF0250 PROTEIN YBED"/>
    <property type="match status" value="1"/>
</dbReference>
<dbReference type="InterPro" id="IPR027471">
    <property type="entry name" value="YbeD-like_sf"/>
</dbReference>
<proteinExistence type="inferred from homology"/>
<evidence type="ECO:0000256" key="1">
    <source>
        <dbReference type="ARBA" id="ARBA00008460"/>
    </source>
</evidence>
<reference evidence="4" key="1">
    <citation type="journal article" date="2019" name="Int. J. Syst. Evol. Microbiol.">
        <title>The Global Catalogue of Microorganisms (GCM) 10K type strain sequencing project: providing services to taxonomists for standard genome sequencing and annotation.</title>
        <authorList>
            <consortium name="The Broad Institute Genomics Platform"/>
            <consortium name="The Broad Institute Genome Sequencing Center for Infectious Disease"/>
            <person name="Wu L."/>
            <person name="Ma J."/>
        </authorList>
    </citation>
    <scope>NUCLEOTIDE SEQUENCE [LARGE SCALE GENOMIC DNA]</scope>
    <source>
        <strain evidence="4">KCTC 42953</strain>
    </source>
</reference>
<comment type="caution">
    <text evidence="3">The sequence shown here is derived from an EMBL/GenBank/DDBJ whole genome shotgun (WGS) entry which is preliminary data.</text>
</comment>
<protein>
    <recommendedName>
        <fullName evidence="2">UPF0250 protein ACFODZ_02185</fullName>
    </recommendedName>
</protein>
<evidence type="ECO:0000313" key="3">
    <source>
        <dbReference type="EMBL" id="MFC3193040.1"/>
    </source>
</evidence>
<dbReference type="Pfam" id="PF04359">
    <property type="entry name" value="DUF493"/>
    <property type="match status" value="1"/>
</dbReference>
<dbReference type="Gene3D" id="3.30.70.260">
    <property type="match status" value="1"/>
</dbReference>
<evidence type="ECO:0000256" key="2">
    <source>
        <dbReference type="HAMAP-Rule" id="MF_00659"/>
    </source>
</evidence>
<dbReference type="SUPFAM" id="SSF117991">
    <property type="entry name" value="YbeD/HP0495-like"/>
    <property type="match status" value="1"/>
</dbReference>
<dbReference type="HAMAP" id="MF_00659">
    <property type="entry name" value="UPF0250"/>
    <property type="match status" value="1"/>
</dbReference>
<dbReference type="Proteomes" id="UP001595533">
    <property type="component" value="Unassembled WGS sequence"/>
</dbReference>
<gene>
    <name evidence="3" type="ORF">ACFODZ_02185</name>
</gene>
<organism evidence="3 4">
    <name type="scientific">Marinicella sediminis</name>
    <dbReference type="NCBI Taxonomy" id="1792834"/>
    <lineage>
        <taxon>Bacteria</taxon>
        <taxon>Pseudomonadati</taxon>
        <taxon>Pseudomonadota</taxon>
        <taxon>Gammaproteobacteria</taxon>
        <taxon>Lysobacterales</taxon>
        <taxon>Marinicellaceae</taxon>
        <taxon>Marinicella</taxon>
    </lineage>
</organism>
<dbReference type="PANTHER" id="PTHR38036">
    <property type="entry name" value="UPF0250 PROTEIN YBED"/>
    <property type="match status" value="1"/>
</dbReference>
<dbReference type="EMBL" id="JBHRTS010000001">
    <property type="protein sequence ID" value="MFC3193040.1"/>
    <property type="molecule type" value="Genomic_DNA"/>
</dbReference>
<dbReference type="InterPro" id="IPR007454">
    <property type="entry name" value="UPF0250_YbeD-like"/>
</dbReference>
<comment type="similarity">
    <text evidence="1 2">Belongs to the UPF0250 family.</text>
</comment>
<evidence type="ECO:0000313" key="4">
    <source>
        <dbReference type="Proteomes" id="UP001595533"/>
    </source>
</evidence>
<sequence>MTEQEKDAKGFEFPCEYPVKAMGPNTEEFVVKITEIVKQHAPEVSRNSVHSRKSSSGKYQSVTVLVYAHSKDHLINIYQEIRQVEEVVWTL</sequence>
<accession>A0ABV7J4G7</accession>
<dbReference type="RefSeq" id="WP_077409695.1">
    <property type="nucleotide sequence ID" value="NZ_JBHRTS010000001.1"/>
</dbReference>